<gene>
    <name evidence="2" type="ORF">NDU88_007279</name>
</gene>
<proteinExistence type="predicted"/>
<reference evidence="2" key="1">
    <citation type="journal article" date="2022" name="bioRxiv">
        <title>Sequencing and chromosome-scale assembly of the giantPleurodeles waltlgenome.</title>
        <authorList>
            <person name="Brown T."/>
            <person name="Elewa A."/>
            <person name="Iarovenko S."/>
            <person name="Subramanian E."/>
            <person name="Araus A.J."/>
            <person name="Petzold A."/>
            <person name="Susuki M."/>
            <person name="Suzuki K.-i.T."/>
            <person name="Hayashi T."/>
            <person name="Toyoda A."/>
            <person name="Oliveira C."/>
            <person name="Osipova E."/>
            <person name="Leigh N.D."/>
            <person name="Simon A."/>
            <person name="Yun M.H."/>
        </authorList>
    </citation>
    <scope>NUCLEOTIDE SEQUENCE</scope>
    <source>
        <strain evidence="2">20211129_DDA</strain>
        <tissue evidence="2">Liver</tissue>
    </source>
</reference>
<sequence length="105" mass="11742">MDAGTHRPHKASRQSETRDFAMRASQRLQSPRSAPVAPLVPTEDGRNSVGCMGARWKRILAGLCVQPVEPSIEEPSCYLAWLRHLVSAIFSSFCKNEECYKIKPV</sequence>
<evidence type="ECO:0000313" key="2">
    <source>
        <dbReference type="EMBL" id="KAJ1166883.1"/>
    </source>
</evidence>
<dbReference type="EMBL" id="JANPWB010000008">
    <property type="protein sequence ID" value="KAJ1166883.1"/>
    <property type="molecule type" value="Genomic_DNA"/>
</dbReference>
<accession>A0AAV7SS57</accession>
<organism evidence="2 3">
    <name type="scientific">Pleurodeles waltl</name>
    <name type="common">Iberian ribbed newt</name>
    <dbReference type="NCBI Taxonomy" id="8319"/>
    <lineage>
        <taxon>Eukaryota</taxon>
        <taxon>Metazoa</taxon>
        <taxon>Chordata</taxon>
        <taxon>Craniata</taxon>
        <taxon>Vertebrata</taxon>
        <taxon>Euteleostomi</taxon>
        <taxon>Amphibia</taxon>
        <taxon>Batrachia</taxon>
        <taxon>Caudata</taxon>
        <taxon>Salamandroidea</taxon>
        <taxon>Salamandridae</taxon>
        <taxon>Pleurodelinae</taxon>
        <taxon>Pleurodeles</taxon>
    </lineage>
</organism>
<dbReference type="AlphaFoldDB" id="A0AAV7SS57"/>
<name>A0AAV7SS57_PLEWA</name>
<feature type="region of interest" description="Disordered" evidence="1">
    <location>
        <begin position="1"/>
        <end position="45"/>
    </location>
</feature>
<comment type="caution">
    <text evidence="2">The sequence shown here is derived from an EMBL/GenBank/DDBJ whole genome shotgun (WGS) entry which is preliminary data.</text>
</comment>
<protein>
    <submittedName>
        <fullName evidence="2">Uncharacterized protein</fullName>
    </submittedName>
</protein>
<evidence type="ECO:0000313" key="3">
    <source>
        <dbReference type="Proteomes" id="UP001066276"/>
    </source>
</evidence>
<dbReference type="Proteomes" id="UP001066276">
    <property type="component" value="Chromosome 4_2"/>
</dbReference>
<keyword evidence="3" id="KW-1185">Reference proteome</keyword>
<evidence type="ECO:0000256" key="1">
    <source>
        <dbReference type="SAM" id="MobiDB-lite"/>
    </source>
</evidence>
<feature type="compositionally biased region" description="Basic residues" evidence="1">
    <location>
        <begin position="1"/>
        <end position="12"/>
    </location>
</feature>